<accession>F0Z7A8</accession>
<dbReference type="InParanoid" id="F0Z7A8"/>
<dbReference type="OrthoDB" id="206708at2759"/>
<dbReference type="OMA" id="IIQPTWF"/>
<sequence length="560" mass="64710">MENEKINNNNNSNNNKIVKFKYGCDQVIEFGSTVHELLNQIEKENITTTLPICLDDGSIGGGGLLVKERDYTLPMVSFAVCMKNASKFLDETLFSIVLQTYRGPLELSIFDDASTDTSIEVVLKWLPVFKYFNICLVLSSGKGSETHHHNMKEYIEIIEEFKKKYNISTKEEVTTKDEEEKEIVTLLSGGVGYARNQAIKYSHGEYLCILDADDVMFRERVESQYQECKKDLDCIVGSNFIRIPEGSSARYTDWCNRLSDEQLFLHQYREVSIIQPTWFYHRTLFLKNGEYIEALKLNENINDNNNNSNNINNNNNETDNKKFYIMGSNDNCLQYKHKNQDKHIEKYKESQKKLIKDISSSGAKAIPEDLIFFNRHLDKGGKLRKAKIESIVNISSNQEKEKTEQDDATENEDEQCNGNKKLKIIKNEPLLVYRYHENNLSSQIHKHMLMKVRIEYLERRVLSKWSSFTIWGAGKDGKKFFTLLSDSSKKKVTAFCDVDKNKIGQKYNAAYTPYSVPIIHFSQAKPPLVICVALDRSNGEFENNLNSLNLKEGTEYWHFN</sequence>
<evidence type="ECO:0000313" key="2">
    <source>
        <dbReference type="EMBL" id="EGC40144.1"/>
    </source>
</evidence>
<dbReference type="PANTHER" id="PTHR22916:SF3">
    <property type="entry name" value="UDP-GLCNAC:BETAGAL BETA-1,3-N-ACETYLGLUCOSAMINYLTRANSFERASE-LIKE PROTEIN 1"/>
    <property type="match status" value="1"/>
</dbReference>
<gene>
    <name evidence="2" type="ORF">DICPUDRAFT_146960</name>
</gene>
<dbReference type="PANTHER" id="PTHR22916">
    <property type="entry name" value="GLYCOSYLTRANSFERASE"/>
    <property type="match status" value="1"/>
</dbReference>
<dbReference type="FunCoup" id="F0Z7A8">
    <property type="interactions" value="1"/>
</dbReference>
<dbReference type="KEGG" id="dpp:DICPUDRAFT_146960"/>
<dbReference type="GO" id="GO:0016758">
    <property type="term" value="F:hexosyltransferase activity"/>
    <property type="evidence" value="ECO:0007669"/>
    <property type="project" value="UniProtKB-ARBA"/>
</dbReference>
<dbReference type="SUPFAM" id="SSF53448">
    <property type="entry name" value="Nucleotide-diphospho-sugar transferases"/>
    <property type="match status" value="1"/>
</dbReference>
<dbReference type="Gene3D" id="3.90.550.10">
    <property type="entry name" value="Spore Coat Polysaccharide Biosynthesis Protein SpsA, Chain A"/>
    <property type="match status" value="2"/>
</dbReference>
<evidence type="ECO:0000259" key="1">
    <source>
        <dbReference type="Pfam" id="PF00535"/>
    </source>
</evidence>
<dbReference type="InterPro" id="IPR029044">
    <property type="entry name" value="Nucleotide-diphossugar_trans"/>
</dbReference>
<keyword evidence="3" id="KW-1185">Reference proteome</keyword>
<feature type="domain" description="Glycosyltransferase 2-like" evidence="1">
    <location>
        <begin position="77"/>
        <end position="138"/>
    </location>
</feature>
<dbReference type="EMBL" id="GL870946">
    <property type="protein sequence ID" value="EGC40144.1"/>
    <property type="molecule type" value="Genomic_DNA"/>
</dbReference>
<name>F0Z7A8_DICPU</name>
<protein>
    <recommendedName>
        <fullName evidence="1">Glycosyltransferase 2-like domain-containing protein</fullName>
    </recommendedName>
</protein>
<dbReference type="AlphaFoldDB" id="F0Z7A8"/>
<organism evidence="2 3">
    <name type="scientific">Dictyostelium purpureum</name>
    <name type="common">Slime mold</name>
    <dbReference type="NCBI Taxonomy" id="5786"/>
    <lineage>
        <taxon>Eukaryota</taxon>
        <taxon>Amoebozoa</taxon>
        <taxon>Evosea</taxon>
        <taxon>Eumycetozoa</taxon>
        <taxon>Dictyostelia</taxon>
        <taxon>Dictyosteliales</taxon>
        <taxon>Dictyosteliaceae</taxon>
        <taxon>Dictyostelium</taxon>
    </lineage>
</organism>
<evidence type="ECO:0000313" key="3">
    <source>
        <dbReference type="Proteomes" id="UP000001064"/>
    </source>
</evidence>
<reference evidence="3" key="1">
    <citation type="journal article" date="2011" name="Genome Biol.">
        <title>Comparative genomics of the social amoebae Dictyostelium discoideum and Dictyostelium purpureum.</title>
        <authorList>
            <consortium name="US DOE Joint Genome Institute (JGI-PGF)"/>
            <person name="Sucgang R."/>
            <person name="Kuo A."/>
            <person name="Tian X."/>
            <person name="Salerno W."/>
            <person name="Parikh A."/>
            <person name="Feasley C.L."/>
            <person name="Dalin E."/>
            <person name="Tu H."/>
            <person name="Huang E."/>
            <person name="Barry K."/>
            <person name="Lindquist E."/>
            <person name="Shapiro H."/>
            <person name="Bruce D."/>
            <person name="Schmutz J."/>
            <person name="Salamov A."/>
            <person name="Fey P."/>
            <person name="Gaudet P."/>
            <person name="Anjard C."/>
            <person name="Babu M.M."/>
            <person name="Basu S."/>
            <person name="Bushmanova Y."/>
            <person name="van der Wel H."/>
            <person name="Katoh-Kurasawa M."/>
            <person name="Dinh C."/>
            <person name="Coutinho P.M."/>
            <person name="Saito T."/>
            <person name="Elias M."/>
            <person name="Schaap P."/>
            <person name="Kay R.R."/>
            <person name="Henrissat B."/>
            <person name="Eichinger L."/>
            <person name="Rivero F."/>
            <person name="Putnam N.H."/>
            <person name="West C.M."/>
            <person name="Loomis W.F."/>
            <person name="Chisholm R.L."/>
            <person name="Shaulsky G."/>
            <person name="Strassmann J.E."/>
            <person name="Queller D.C."/>
            <person name="Kuspa A."/>
            <person name="Grigoriev I.V."/>
        </authorList>
    </citation>
    <scope>NUCLEOTIDE SEQUENCE [LARGE SCALE GENOMIC DNA]</scope>
    <source>
        <strain evidence="3">QSDP1</strain>
    </source>
</reference>
<dbReference type="RefSeq" id="XP_003283334.1">
    <property type="nucleotide sequence ID" value="XM_003283286.1"/>
</dbReference>
<dbReference type="Proteomes" id="UP000001064">
    <property type="component" value="Unassembled WGS sequence"/>
</dbReference>
<proteinExistence type="predicted"/>
<dbReference type="Pfam" id="PF00535">
    <property type="entry name" value="Glycos_transf_2"/>
    <property type="match status" value="2"/>
</dbReference>
<feature type="domain" description="Glycosyltransferase 2-like" evidence="1">
    <location>
        <begin position="190"/>
        <end position="285"/>
    </location>
</feature>
<dbReference type="GeneID" id="10509239"/>
<dbReference type="VEuPathDB" id="AmoebaDB:DICPUDRAFT_146960"/>
<dbReference type="InterPro" id="IPR001173">
    <property type="entry name" value="Glyco_trans_2-like"/>
</dbReference>
<dbReference type="STRING" id="5786.F0Z7A8"/>
<dbReference type="eggNOG" id="KOG2977">
    <property type="taxonomic scope" value="Eukaryota"/>
</dbReference>